<evidence type="ECO:0000256" key="1">
    <source>
        <dbReference type="SAM" id="MobiDB-lite"/>
    </source>
</evidence>
<evidence type="ECO:0000313" key="2">
    <source>
        <dbReference type="EMBL" id="MEQ2176219.1"/>
    </source>
</evidence>
<feature type="compositionally biased region" description="Basic and acidic residues" evidence="1">
    <location>
        <begin position="42"/>
        <end position="62"/>
    </location>
</feature>
<protein>
    <submittedName>
        <fullName evidence="2">Uncharacterized protein</fullName>
    </submittedName>
</protein>
<accession>A0ABV0NZM0</accession>
<name>A0ABV0NZM0_9TELE</name>
<dbReference type="Proteomes" id="UP001476798">
    <property type="component" value="Unassembled WGS sequence"/>
</dbReference>
<comment type="caution">
    <text evidence="2">The sequence shown here is derived from an EMBL/GenBank/DDBJ whole genome shotgun (WGS) entry which is preliminary data.</text>
</comment>
<feature type="region of interest" description="Disordered" evidence="1">
    <location>
        <begin position="27"/>
        <end position="64"/>
    </location>
</feature>
<organism evidence="2 3">
    <name type="scientific">Goodea atripinnis</name>
    <dbReference type="NCBI Taxonomy" id="208336"/>
    <lineage>
        <taxon>Eukaryota</taxon>
        <taxon>Metazoa</taxon>
        <taxon>Chordata</taxon>
        <taxon>Craniata</taxon>
        <taxon>Vertebrata</taxon>
        <taxon>Euteleostomi</taxon>
        <taxon>Actinopterygii</taxon>
        <taxon>Neopterygii</taxon>
        <taxon>Teleostei</taxon>
        <taxon>Neoteleostei</taxon>
        <taxon>Acanthomorphata</taxon>
        <taxon>Ovalentaria</taxon>
        <taxon>Atherinomorphae</taxon>
        <taxon>Cyprinodontiformes</taxon>
        <taxon>Goodeidae</taxon>
        <taxon>Goodea</taxon>
    </lineage>
</organism>
<reference evidence="2 3" key="1">
    <citation type="submission" date="2021-06" db="EMBL/GenBank/DDBJ databases">
        <authorList>
            <person name="Palmer J.M."/>
        </authorList>
    </citation>
    <scope>NUCLEOTIDE SEQUENCE [LARGE SCALE GENOMIC DNA]</scope>
    <source>
        <strain evidence="2 3">GA_2019</strain>
        <tissue evidence="2">Muscle</tissue>
    </source>
</reference>
<keyword evidence="3" id="KW-1185">Reference proteome</keyword>
<proteinExistence type="predicted"/>
<dbReference type="EMBL" id="JAHRIO010053071">
    <property type="protein sequence ID" value="MEQ2176219.1"/>
    <property type="molecule type" value="Genomic_DNA"/>
</dbReference>
<sequence>MLSKERNPCFTVTHWLIKVWRSLNNSEKRRQPLKRNSGWKQQKGEESLYKQERGKELSERTGPKANAPGLPFFLWSSEISSSLLCSHHLSDFTVPGLTHSVPIKCPSAFSYV</sequence>
<gene>
    <name evidence="2" type="ORF">GOODEAATRI_025817</name>
</gene>
<evidence type="ECO:0000313" key="3">
    <source>
        <dbReference type="Proteomes" id="UP001476798"/>
    </source>
</evidence>